<dbReference type="GO" id="GO:0000272">
    <property type="term" value="P:polysaccharide catabolic process"/>
    <property type="evidence" value="ECO:0007669"/>
    <property type="project" value="UniProtKB-KW"/>
</dbReference>
<dbReference type="RefSeq" id="WP_189316981.1">
    <property type="nucleotide sequence ID" value="NZ_BMQA01000079.1"/>
</dbReference>
<dbReference type="InterPro" id="IPR001919">
    <property type="entry name" value="CBD2"/>
</dbReference>
<feature type="chain" id="PRO_5036743360" description="CBM2 domain-containing protein" evidence="3">
    <location>
        <begin position="27"/>
        <end position="150"/>
    </location>
</feature>
<dbReference type="SMART" id="SM00637">
    <property type="entry name" value="CBD_II"/>
    <property type="match status" value="1"/>
</dbReference>
<evidence type="ECO:0000256" key="1">
    <source>
        <dbReference type="ARBA" id="ARBA00022729"/>
    </source>
</evidence>
<evidence type="ECO:0000313" key="5">
    <source>
        <dbReference type="EMBL" id="GGJ64280.1"/>
    </source>
</evidence>
<keyword evidence="1 3" id="KW-0732">Signal</keyword>
<sequence>MSLGRGVCAVALVVTAALSLPGTAGADTVITSNQSGTNNGYYYSFWTDGGGSVSMNPGAGGSTGCTATATAGQSWDDRYNLNVSVSGAGNWTVTADIPSPEKVLATWNVNATCPSAQVLSAKSDGSGSNWGLTIQKNGSTTWPAFSCTPN</sequence>
<proteinExistence type="predicted"/>
<dbReference type="SUPFAM" id="SSF49384">
    <property type="entry name" value="Carbohydrate-binding domain"/>
    <property type="match status" value="1"/>
</dbReference>
<feature type="signal peptide" evidence="3">
    <location>
        <begin position="1"/>
        <end position="26"/>
    </location>
</feature>
<dbReference type="PROSITE" id="PS51173">
    <property type="entry name" value="CBM2"/>
    <property type="match status" value="1"/>
</dbReference>
<protein>
    <recommendedName>
        <fullName evidence="4">CBM2 domain-containing protein</fullName>
    </recommendedName>
</protein>
<dbReference type="EMBL" id="BMQA01000079">
    <property type="protein sequence ID" value="GGJ64280.1"/>
    <property type="molecule type" value="Genomic_DNA"/>
</dbReference>
<keyword evidence="2" id="KW-0119">Carbohydrate metabolism</keyword>
<dbReference type="GO" id="GO:0030247">
    <property type="term" value="F:polysaccharide binding"/>
    <property type="evidence" value="ECO:0007669"/>
    <property type="project" value="UniProtKB-UniRule"/>
</dbReference>
<evidence type="ECO:0000256" key="3">
    <source>
        <dbReference type="SAM" id="SignalP"/>
    </source>
</evidence>
<gene>
    <name evidence="5" type="ORF">GCM10010121_088710</name>
</gene>
<accession>A0A917P6M6</accession>
<organism evidence="5 6">
    <name type="scientific">Streptomyces brasiliensis</name>
    <dbReference type="NCBI Taxonomy" id="1954"/>
    <lineage>
        <taxon>Bacteria</taxon>
        <taxon>Bacillati</taxon>
        <taxon>Actinomycetota</taxon>
        <taxon>Actinomycetes</taxon>
        <taxon>Kitasatosporales</taxon>
        <taxon>Streptomycetaceae</taxon>
        <taxon>Streptomyces</taxon>
    </lineage>
</organism>
<reference evidence="5" key="2">
    <citation type="submission" date="2020-09" db="EMBL/GenBank/DDBJ databases">
        <authorList>
            <person name="Sun Q."/>
            <person name="Ohkuma M."/>
        </authorList>
    </citation>
    <scope>NUCLEOTIDE SEQUENCE</scope>
    <source>
        <strain evidence="5">JCM 3086</strain>
    </source>
</reference>
<evidence type="ECO:0000313" key="6">
    <source>
        <dbReference type="Proteomes" id="UP000657574"/>
    </source>
</evidence>
<reference evidence="5" key="1">
    <citation type="journal article" date="2014" name="Int. J. Syst. Evol. Microbiol.">
        <title>Complete genome sequence of Corynebacterium casei LMG S-19264T (=DSM 44701T), isolated from a smear-ripened cheese.</title>
        <authorList>
            <consortium name="US DOE Joint Genome Institute (JGI-PGF)"/>
            <person name="Walter F."/>
            <person name="Albersmeier A."/>
            <person name="Kalinowski J."/>
            <person name="Ruckert C."/>
        </authorList>
    </citation>
    <scope>NUCLEOTIDE SEQUENCE</scope>
    <source>
        <strain evidence="5">JCM 3086</strain>
    </source>
</reference>
<evidence type="ECO:0000256" key="2">
    <source>
        <dbReference type="ARBA" id="ARBA00023326"/>
    </source>
</evidence>
<keyword evidence="2" id="KW-0624">Polysaccharide degradation</keyword>
<comment type="caution">
    <text evidence="5">The sequence shown here is derived from an EMBL/GenBank/DDBJ whole genome shotgun (WGS) entry which is preliminary data.</text>
</comment>
<dbReference type="InterPro" id="IPR008965">
    <property type="entry name" value="CBM2/CBM3_carb-bd_dom_sf"/>
</dbReference>
<feature type="domain" description="CBM2" evidence="4">
    <location>
        <begin position="58"/>
        <end position="150"/>
    </location>
</feature>
<name>A0A917P6M6_9ACTN</name>
<dbReference type="InterPro" id="IPR012291">
    <property type="entry name" value="CBM2_carb-bd_dom_sf"/>
</dbReference>
<dbReference type="Gene3D" id="2.60.40.290">
    <property type="match status" value="1"/>
</dbReference>
<keyword evidence="6" id="KW-1185">Reference proteome</keyword>
<dbReference type="GO" id="GO:0004553">
    <property type="term" value="F:hydrolase activity, hydrolyzing O-glycosyl compounds"/>
    <property type="evidence" value="ECO:0007669"/>
    <property type="project" value="InterPro"/>
</dbReference>
<dbReference type="Proteomes" id="UP000657574">
    <property type="component" value="Unassembled WGS sequence"/>
</dbReference>
<dbReference type="AlphaFoldDB" id="A0A917P6M6"/>
<evidence type="ECO:0000259" key="4">
    <source>
        <dbReference type="PROSITE" id="PS51173"/>
    </source>
</evidence>